<accession>A0AAV4WQF3</accession>
<dbReference type="AlphaFoldDB" id="A0AAV4WQF3"/>
<reference evidence="1 2" key="1">
    <citation type="submission" date="2021-06" db="EMBL/GenBank/DDBJ databases">
        <title>Caerostris extrusa draft genome.</title>
        <authorList>
            <person name="Kono N."/>
            <person name="Arakawa K."/>
        </authorList>
    </citation>
    <scope>NUCLEOTIDE SEQUENCE [LARGE SCALE GENOMIC DNA]</scope>
</reference>
<gene>
    <name evidence="1" type="ORF">CEXT_781281</name>
</gene>
<evidence type="ECO:0000313" key="1">
    <source>
        <dbReference type="EMBL" id="GIY84927.1"/>
    </source>
</evidence>
<evidence type="ECO:0000313" key="2">
    <source>
        <dbReference type="Proteomes" id="UP001054945"/>
    </source>
</evidence>
<organism evidence="1 2">
    <name type="scientific">Caerostris extrusa</name>
    <name type="common">Bark spider</name>
    <name type="synonym">Caerostris bankana</name>
    <dbReference type="NCBI Taxonomy" id="172846"/>
    <lineage>
        <taxon>Eukaryota</taxon>
        <taxon>Metazoa</taxon>
        <taxon>Ecdysozoa</taxon>
        <taxon>Arthropoda</taxon>
        <taxon>Chelicerata</taxon>
        <taxon>Arachnida</taxon>
        <taxon>Araneae</taxon>
        <taxon>Araneomorphae</taxon>
        <taxon>Entelegynae</taxon>
        <taxon>Araneoidea</taxon>
        <taxon>Araneidae</taxon>
        <taxon>Caerostris</taxon>
    </lineage>
</organism>
<comment type="caution">
    <text evidence="1">The sequence shown here is derived from an EMBL/GenBank/DDBJ whole genome shotgun (WGS) entry which is preliminary data.</text>
</comment>
<name>A0AAV4WQF3_CAEEX</name>
<dbReference type="Proteomes" id="UP001054945">
    <property type="component" value="Unassembled WGS sequence"/>
</dbReference>
<proteinExistence type="predicted"/>
<dbReference type="EMBL" id="BPLR01016594">
    <property type="protein sequence ID" value="GIY84927.1"/>
    <property type="molecule type" value="Genomic_DNA"/>
</dbReference>
<keyword evidence="2" id="KW-1185">Reference proteome</keyword>
<sequence length="317" mass="35758">MVEIHHSVKDHDKPLKLQDGSVEKYVDDIIKDEFKDDYKKVRDLKDDPSIIESASAWTNDNSTLQQNATNITKMECFLTTENYTQKEVEPVYQKNNVKSEISKPGELLFHSGVDNSKPKINMPINITEGFPSSGEIIKKHESITKEIKITENDLDIFFRTTIKPSVSNNTYTSKLIFESMIEFPTPPCTTTAKEPLTLGTQKIGDTEIKIIETNMENFQRPATISIPQTTEMLIQQVAQGKPIQVIETVQENLHAAYNKDASINTHKVTPENEAIVNAPLIGSQNVYSVKNHHNYLQNYHNYLKAVVLGAGRKSGPK</sequence>
<protein>
    <submittedName>
        <fullName evidence="1">Uncharacterized protein</fullName>
    </submittedName>
</protein>